<sequence>MKKEPRGDPGAGPLFICSEIRSFLRKKDPGGGRDPSDPGVPLFVYFFCCIIVFQNNVFFIPVPFQVKGRDRSVRSPPGVLPLDLLRKKRVFFGAQKVVLMERSRWLARARPFGIFN</sequence>
<keyword evidence="1" id="KW-0472">Membrane</keyword>
<accession>A0A7U3NGC7</accession>
<evidence type="ECO:0000313" key="2">
    <source>
        <dbReference type="EMBL" id="QOU12319.1"/>
    </source>
</evidence>
<dbReference type="AlphaFoldDB" id="A0A7U3NGC7"/>
<evidence type="ECO:0000256" key="1">
    <source>
        <dbReference type="SAM" id="Phobius"/>
    </source>
</evidence>
<reference evidence="2" key="1">
    <citation type="journal article" date="2020" name="Genome Biol. Evol.">
        <title>Mitochondrial genome evolution of placozoans: gene rearrangements and repeat expansions.</title>
        <authorList>
            <person name="Miyazawa H."/>
            <person name="Osigus H.J."/>
            <person name="Rolfes S."/>
            <person name="Kamm K."/>
            <person name="Schierwater B."/>
            <person name="Nakano H."/>
        </authorList>
    </citation>
    <scope>NUCLEOTIDE SEQUENCE</scope>
</reference>
<keyword evidence="1" id="KW-0812">Transmembrane</keyword>
<dbReference type="EMBL" id="MT957399">
    <property type="protein sequence ID" value="QOU12319.1"/>
    <property type="molecule type" value="Genomic_DNA"/>
</dbReference>
<keyword evidence="2" id="KW-0496">Mitochondrion</keyword>
<gene>
    <name evidence="2" type="primary">ORF116</name>
</gene>
<proteinExistence type="predicted"/>
<feature type="transmembrane region" description="Helical" evidence="1">
    <location>
        <begin position="42"/>
        <end position="64"/>
    </location>
</feature>
<keyword evidence="1" id="KW-1133">Transmembrane helix</keyword>
<protein>
    <submittedName>
        <fullName evidence="2">ORF116</fullName>
    </submittedName>
</protein>
<geneLocation type="mitochondrion" evidence="2"/>
<organism evidence="2">
    <name type="scientific">Hoilungia sp. H23</name>
    <dbReference type="NCBI Taxonomy" id="2781605"/>
    <lineage>
        <taxon>Eukaryota</taxon>
        <taxon>Metazoa</taxon>
        <taxon>Placozoa</taxon>
        <taxon>Uniplacotomia</taxon>
        <taxon>Hoilungea</taxon>
        <taxon>Hoilungidae</taxon>
        <taxon>Hoilungia</taxon>
    </lineage>
</organism>
<name>A0A7U3NGC7_9METZ</name>